<dbReference type="GO" id="GO:0016747">
    <property type="term" value="F:acyltransferase activity, transferring groups other than amino-acyl groups"/>
    <property type="evidence" value="ECO:0007669"/>
    <property type="project" value="InterPro"/>
</dbReference>
<dbReference type="SUPFAM" id="SSF55729">
    <property type="entry name" value="Acyl-CoA N-acyltransferases (Nat)"/>
    <property type="match status" value="1"/>
</dbReference>
<evidence type="ECO:0000259" key="3">
    <source>
        <dbReference type="PROSITE" id="PS51186"/>
    </source>
</evidence>
<dbReference type="PANTHER" id="PTHR43877:SF2">
    <property type="entry name" value="AMINOALKYLPHOSPHONATE N-ACETYLTRANSFERASE-RELATED"/>
    <property type="match status" value="1"/>
</dbReference>
<proteinExistence type="predicted"/>
<dbReference type="KEGG" id="rsa:RSal33209_2262"/>
<evidence type="ECO:0000313" key="5">
    <source>
        <dbReference type="Proteomes" id="UP000002007"/>
    </source>
</evidence>
<dbReference type="Gene3D" id="3.40.630.30">
    <property type="match status" value="1"/>
</dbReference>
<evidence type="ECO:0000256" key="1">
    <source>
        <dbReference type="ARBA" id="ARBA00022679"/>
    </source>
</evidence>
<dbReference type="PANTHER" id="PTHR43877">
    <property type="entry name" value="AMINOALKYLPHOSPHONATE N-ACETYLTRANSFERASE-RELATED-RELATED"/>
    <property type="match status" value="1"/>
</dbReference>
<dbReference type="Pfam" id="PF00583">
    <property type="entry name" value="Acetyltransf_1"/>
    <property type="match status" value="1"/>
</dbReference>
<dbReference type="CDD" id="cd04301">
    <property type="entry name" value="NAT_SF"/>
    <property type="match status" value="1"/>
</dbReference>
<evidence type="ECO:0000313" key="4">
    <source>
        <dbReference type="EMBL" id="ABY23993.1"/>
    </source>
</evidence>
<evidence type="ECO:0000256" key="2">
    <source>
        <dbReference type="ARBA" id="ARBA00023315"/>
    </source>
</evidence>
<keyword evidence="5" id="KW-1185">Reference proteome</keyword>
<dbReference type="RefSeq" id="WP_012245658.1">
    <property type="nucleotide sequence ID" value="NC_010168.1"/>
</dbReference>
<feature type="domain" description="N-acetyltransferase" evidence="3">
    <location>
        <begin position="11"/>
        <end position="163"/>
    </location>
</feature>
<dbReference type="InterPro" id="IPR000182">
    <property type="entry name" value="GNAT_dom"/>
</dbReference>
<gene>
    <name evidence="4" type="ordered locus">RSal33209_2262</name>
</gene>
<keyword evidence="1 4" id="KW-0808">Transferase</keyword>
<dbReference type="InterPro" id="IPR016181">
    <property type="entry name" value="Acyl_CoA_acyltransferase"/>
</dbReference>
<dbReference type="PROSITE" id="PS51186">
    <property type="entry name" value="GNAT"/>
    <property type="match status" value="1"/>
</dbReference>
<reference evidence="5" key="1">
    <citation type="journal article" date="2008" name="J. Bacteriol.">
        <title>Genome sequence of the fish pathogen Renibacterium salmoninarum suggests reductive evolution away from an environmental Arthrobacter ancestor.</title>
        <authorList>
            <person name="Wiens G.D."/>
            <person name="Rockey D.D."/>
            <person name="Wu Z."/>
            <person name="Chang J."/>
            <person name="Levy R."/>
            <person name="Crane S."/>
            <person name="Chen D.S."/>
            <person name="Capri G.R."/>
            <person name="Burnett J.R."/>
            <person name="Sudheesh P.S."/>
            <person name="Schipma M.J."/>
            <person name="Burd H."/>
            <person name="Bhattacharyya A."/>
            <person name="Rhodes L.D."/>
            <person name="Kaul R."/>
            <person name="Strom M.S."/>
        </authorList>
    </citation>
    <scope>NUCLEOTIDE SEQUENCE [LARGE SCALE GENOMIC DNA]</scope>
    <source>
        <strain evidence="5">ATCC 33209 / DSM 20767 / JCM 11484 / NBRC 15589 / NCIMB 2235</strain>
    </source>
</reference>
<sequence>MTADTSTVQVIIVGQKDPLLAPLFAELSVEYSNRYGHPLAEIHRELVEYPEIEFAAPHGAFILLLADGEPIAGGAFRKYDERTAELKRIWTHSSHRRQGLAQRVLHELESEAQSRGYQRIYLTTGPRQPEAKELYLAAGYLPQFDLSVDPESVWNLPFRKELNA</sequence>
<dbReference type="InterPro" id="IPR050832">
    <property type="entry name" value="Bact_Acetyltransf"/>
</dbReference>
<accession>A9WT55</accession>
<keyword evidence="2" id="KW-0012">Acyltransferase</keyword>
<dbReference type="STRING" id="288705.RSal33209_2262"/>
<dbReference type="Proteomes" id="UP000002007">
    <property type="component" value="Chromosome"/>
</dbReference>
<dbReference type="EMBL" id="CP000910">
    <property type="protein sequence ID" value="ABY23993.1"/>
    <property type="molecule type" value="Genomic_DNA"/>
</dbReference>
<protein>
    <submittedName>
        <fullName evidence="4">Acetyltransferase, GNAT family</fullName>
    </submittedName>
</protein>
<dbReference type="AlphaFoldDB" id="A9WT55"/>
<organism evidence="4 5">
    <name type="scientific">Renibacterium salmoninarum (strain ATCC 33209 / DSM 20767 / JCM 11484 / NBRC 15589 / NCIMB 2235)</name>
    <dbReference type="NCBI Taxonomy" id="288705"/>
    <lineage>
        <taxon>Bacteria</taxon>
        <taxon>Bacillati</taxon>
        <taxon>Actinomycetota</taxon>
        <taxon>Actinomycetes</taxon>
        <taxon>Micrococcales</taxon>
        <taxon>Micrococcaceae</taxon>
        <taxon>Renibacterium</taxon>
    </lineage>
</organism>
<name>A9WT55_RENSM</name>
<dbReference type="eggNOG" id="COG0456">
    <property type="taxonomic scope" value="Bacteria"/>
</dbReference>
<dbReference type="HOGENOM" id="CLU_013985_11_1_11"/>